<name>A0AAV5WFR9_9BILA</name>
<evidence type="ECO:0000313" key="3">
    <source>
        <dbReference type="Proteomes" id="UP001432322"/>
    </source>
</evidence>
<comment type="caution">
    <text evidence="2">The sequence shown here is derived from an EMBL/GenBank/DDBJ whole genome shotgun (WGS) entry which is preliminary data.</text>
</comment>
<feature type="compositionally biased region" description="Basic and acidic residues" evidence="1">
    <location>
        <begin position="289"/>
        <end position="311"/>
    </location>
</feature>
<evidence type="ECO:0000256" key="1">
    <source>
        <dbReference type="SAM" id="MobiDB-lite"/>
    </source>
</evidence>
<feature type="compositionally biased region" description="Acidic residues" evidence="1">
    <location>
        <begin position="321"/>
        <end position="335"/>
    </location>
</feature>
<feature type="compositionally biased region" description="Basic and acidic residues" evidence="1">
    <location>
        <begin position="135"/>
        <end position="149"/>
    </location>
</feature>
<organism evidence="2 3">
    <name type="scientific">Pristionchus fissidentatus</name>
    <dbReference type="NCBI Taxonomy" id="1538716"/>
    <lineage>
        <taxon>Eukaryota</taxon>
        <taxon>Metazoa</taxon>
        <taxon>Ecdysozoa</taxon>
        <taxon>Nematoda</taxon>
        <taxon>Chromadorea</taxon>
        <taxon>Rhabditida</taxon>
        <taxon>Rhabditina</taxon>
        <taxon>Diplogasteromorpha</taxon>
        <taxon>Diplogasteroidea</taxon>
        <taxon>Neodiplogasteridae</taxon>
        <taxon>Pristionchus</taxon>
    </lineage>
</organism>
<feature type="non-terminal residue" evidence="2">
    <location>
        <position position="1"/>
    </location>
</feature>
<reference evidence="2" key="1">
    <citation type="submission" date="2023-10" db="EMBL/GenBank/DDBJ databases">
        <title>Genome assembly of Pristionchus species.</title>
        <authorList>
            <person name="Yoshida K."/>
            <person name="Sommer R.J."/>
        </authorList>
    </citation>
    <scope>NUCLEOTIDE SEQUENCE</scope>
    <source>
        <strain evidence="2">RS5133</strain>
    </source>
</reference>
<sequence length="335" mass="37401">VGLLRLTQCCTMENAEAVEGADDSRATTESFLNLVDSLEFEITKVFAPLKELKGELSKGENPDLIRTTAQEFVETLDDAFIAAKDRLYGFLGTLQPAPPTEEGSSPPGDFNLESFISTLDKSSSEVPLEEAENPASDRSEEVEEVHQSEESPEVIEEPVKEKESEESPVVIEDSPVKEEDEEEIVELDNENSPKEAVDSDIELIEELTIVNKKEKGGKKKKNESKKRKDKERVENMAKKRRTIESSSDEEMRNGNASDGDVISDEDLELAAQIKKERDAKRASKRPPKKEKEGKKGKGEKKKTKEAEDAKALRKAKKALAESDDEEEEVEESEKE</sequence>
<accession>A0AAV5WFR9</accession>
<gene>
    <name evidence="2" type="ORF">PFISCL1PPCAC_20500</name>
</gene>
<feature type="non-terminal residue" evidence="2">
    <location>
        <position position="335"/>
    </location>
</feature>
<feature type="compositionally biased region" description="Acidic residues" evidence="1">
    <location>
        <begin position="178"/>
        <end position="189"/>
    </location>
</feature>
<dbReference type="Proteomes" id="UP001432322">
    <property type="component" value="Unassembled WGS sequence"/>
</dbReference>
<feature type="compositionally biased region" description="Basic residues" evidence="1">
    <location>
        <begin position="215"/>
        <end position="229"/>
    </location>
</feature>
<dbReference type="EMBL" id="BTSY01000005">
    <property type="protein sequence ID" value="GMT29203.1"/>
    <property type="molecule type" value="Genomic_DNA"/>
</dbReference>
<feature type="compositionally biased region" description="Polar residues" evidence="1">
    <location>
        <begin position="114"/>
        <end position="125"/>
    </location>
</feature>
<proteinExistence type="predicted"/>
<evidence type="ECO:0000313" key="2">
    <source>
        <dbReference type="EMBL" id="GMT29203.1"/>
    </source>
</evidence>
<dbReference type="AlphaFoldDB" id="A0AAV5WFR9"/>
<feature type="region of interest" description="Disordered" evidence="1">
    <location>
        <begin position="93"/>
        <end position="335"/>
    </location>
</feature>
<protein>
    <submittedName>
        <fullName evidence="2">Uncharacterized protein</fullName>
    </submittedName>
</protein>
<keyword evidence="3" id="KW-1185">Reference proteome</keyword>